<accession>A0ABM7M9W3</accession>
<dbReference type="Proteomes" id="UP000676967">
    <property type="component" value="Chromosome"/>
</dbReference>
<proteinExistence type="predicted"/>
<evidence type="ECO:0000313" key="2">
    <source>
        <dbReference type="Proteomes" id="UP000676967"/>
    </source>
</evidence>
<protein>
    <submittedName>
        <fullName evidence="1">Uncharacterized protein</fullName>
    </submittedName>
</protein>
<sequence>MTALAAYDLEMAMWYGQFVIRGGRGDGVPDDVLFDRAAAGEGVAGDGQSVLVLSPHQANVAMPIRVEVLTARPAGDLADWQLGYEAALSIDPEGLLLLNSPTSAQLRCAVPPDRYCVEITGRGFVAYGWPGSTNPGDHWRIRLWPSVDDVEPRRVKEWIEPPFVRT</sequence>
<name>A0ABM7M9W3_9ACTN</name>
<gene>
    <name evidence="1" type="ORF">Aiant_91220</name>
</gene>
<keyword evidence="2" id="KW-1185">Reference proteome</keyword>
<dbReference type="EMBL" id="AP023356">
    <property type="protein sequence ID" value="BCJ48465.1"/>
    <property type="molecule type" value="Genomic_DNA"/>
</dbReference>
<dbReference type="RefSeq" id="WP_189335388.1">
    <property type="nucleotide sequence ID" value="NZ_AP023356.1"/>
</dbReference>
<evidence type="ECO:0000313" key="1">
    <source>
        <dbReference type="EMBL" id="BCJ48465.1"/>
    </source>
</evidence>
<reference evidence="1 2" key="1">
    <citation type="submission" date="2020-08" db="EMBL/GenBank/DDBJ databases">
        <title>Whole genome shotgun sequence of Actinoplanes ianthinogenes NBRC 13996.</title>
        <authorList>
            <person name="Komaki H."/>
            <person name="Tamura T."/>
        </authorList>
    </citation>
    <scope>NUCLEOTIDE SEQUENCE [LARGE SCALE GENOMIC DNA]</scope>
    <source>
        <strain evidence="1 2">NBRC 13996</strain>
    </source>
</reference>
<organism evidence="1 2">
    <name type="scientific">Actinoplanes ianthinogenes</name>
    <dbReference type="NCBI Taxonomy" id="122358"/>
    <lineage>
        <taxon>Bacteria</taxon>
        <taxon>Bacillati</taxon>
        <taxon>Actinomycetota</taxon>
        <taxon>Actinomycetes</taxon>
        <taxon>Micromonosporales</taxon>
        <taxon>Micromonosporaceae</taxon>
        <taxon>Actinoplanes</taxon>
    </lineage>
</organism>